<feature type="transmembrane region" description="Helical" evidence="1">
    <location>
        <begin position="337"/>
        <end position="361"/>
    </location>
</feature>
<feature type="transmembrane region" description="Helical" evidence="1">
    <location>
        <begin position="414"/>
        <end position="432"/>
    </location>
</feature>
<keyword evidence="1" id="KW-0812">Transmembrane</keyword>
<feature type="transmembrane region" description="Helical" evidence="1">
    <location>
        <begin position="471"/>
        <end position="492"/>
    </location>
</feature>
<accession>A0A009HQ79</accession>
<reference evidence="2 3" key="1">
    <citation type="submission" date="2014-02" db="EMBL/GenBank/DDBJ databases">
        <title>Comparative genomics and transcriptomics to identify genetic mechanisms underlying the emergence of carbapenem resistant Acinetobacter baumannii (CRAb).</title>
        <authorList>
            <person name="Harris A.D."/>
            <person name="Johnson K.J."/>
            <person name="George J."/>
            <person name="Shefchek K."/>
            <person name="Daugherty S.C."/>
            <person name="Parankush S."/>
            <person name="Sadzewicz L."/>
            <person name="Tallon L."/>
            <person name="Sengamalay N."/>
            <person name="Hazen T.H."/>
            <person name="Rasko D.A."/>
        </authorList>
    </citation>
    <scope>NUCLEOTIDE SEQUENCE [LARGE SCALE GENOMIC DNA]</scope>
    <source>
        <strain evidence="2 3">1295743</strain>
    </source>
</reference>
<protein>
    <submittedName>
        <fullName evidence="2">PepSY-associated TM helix family protein</fullName>
    </submittedName>
</protein>
<dbReference type="Proteomes" id="UP000020595">
    <property type="component" value="Unassembled WGS sequence"/>
</dbReference>
<evidence type="ECO:0000313" key="2">
    <source>
        <dbReference type="EMBL" id="EXB05175.1"/>
    </source>
</evidence>
<keyword evidence="1" id="KW-0472">Membrane</keyword>
<proteinExistence type="predicted"/>
<comment type="caution">
    <text evidence="2">The sequence shown here is derived from an EMBL/GenBank/DDBJ whole genome shotgun (WGS) entry which is preliminary data.</text>
</comment>
<dbReference type="Pfam" id="PF03929">
    <property type="entry name" value="PepSY_TM"/>
    <property type="match status" value="1"/>
</dbReference>
<keyword evidence="1" id="KW-1133">Transmembrane helix</keyword>
<dbReference type="AlphaFoldDB" id="A0A009HQ79"/>
<feature type="transmembrane region" description="Helical" evidence="1">
    <location>
        <begin position="439"/>
        <end position="459"/>
    </location>
</feature>
<dbReference type="EMBL" id="JEWH01000031">
    <property type="protein sequence ID" value="EXB05175.1"/>
    <property type="molecule type" value="Genomic_DNA"/>
</dbReference>
<gene>
    <name evidence="2" type="ORF">J512_2497</name>
</gene>
<feature type="transmembrane region" description="Helical" evidence="1">
    <location>
        <begin position="382"/>
        <end position="402"/>
    </location>
</feature>
<evidence type="ECO:0000313" key="3">
    <source>
        <dbReference type="Proteomes" id="UP000020595"/>
    </source>
</evidence>
<evidence type="ECO:0000256" key="1">
    <source>
        <dbReference type="SAM" id="Phobius"/>
    </source>
</evidence>
<dbReference type="PANTHER" id="PTHR34219:SF4">
    <property type="entry name" value="PEPSY DOMAIN-CONTAINING PROTEIN"/>
    <property type="match status" value="1"/>
</dbReference>
<dbReference type="PATRIC" id="fig|1310613.3.peg.2402"/>
<name>A0A009HQ79_ACIB9</name>
<feature type="transmembrane region" description="Helical" evidence="1">
    <location>
        <begin position="180"/>
        <end position="211"/>
    </location>
</feature>
<sequence length="507" mass="57774">MNFRQIQAILHSWFGIIVLWVIFFIFFTGSIAYFRTEINVWAQPEAISHIQTVPSAQHSAQTAFNYLNQHAPNAKRWRVTVANERMPVNLLQWQDKEGKHQELQNPNTGELLEPVRKTLGGDFFFKLHYTLYPLPSTFGSLVVAVVALILLISLITGVITHKKIIKEFFTFRAFKGQRSLLDLHHITGVITFPFYLVMAFTGLLILFYLVLPWGLSEQYGKAGIPKFYNEMQFTEVAKPREPSLTEAMQPFNQFMAQMPKRTESGAILDKFEVQKPNTADGMITFDYNYKNIITLNTPQYIFATNTAERLNQPRNLSAIAQLGSSSYGIHLGYFASIWMRFILACLGIIGCVMLVAGALLWQKKRIKEQKKFGYRLVQHLNFFTFLGLPFASAFYLMVGRIIPASFEPRELYEVSAFYIAWLLSLLISFSCSIRKGIIIMLYITAAVLLLIPVISVVLVPEASLLNSLKSVHWSLAGIDLALILLGLFYLVVLRFYQTKFITLGEAK</sequence>
<dbReference type="PANTHER" id="PTHR34219">
    <property type="entry name" value="IRON-REGULATED INNER MEMBRANE PROTEIN-RELATED"/>
    <property type="match status" value="1"/>
</dbReference>
<feature type="transmembrane region" description="Helical" evidence="1">
    <location>
        <begin position="12"/>
        <end position="34"/>
    </location>
</feature>
<organism evidence="2 3">
    <name type="scientific">Acinetobacter baumannii (strain 1295743)</name>
    <dbReference type="NCBI Taxonomy" id="1310613"/>
    <lineage>
        <taxon>Bacteria</taxon>
        <taxon>Pseudomonadati</taxon>
        <taxon>Pseudomonadota</taxon>
        <taxon>Gammaproteobacteria</taxon>
        <taxon>Moraxellales</taxon>
        <taxon>Moraxellaceae</taxon>
        <taxon>Acinetobacter</taxon>
        <taxon>Acinetobacter calcoaceticus/baumannii complex</taxon>
    </lineage>
</organism>
<dbReference type="RefSeq" id="WP_001011356.1">
    <property type="nucleotide sequence ID" value="NZ_JEWH01000031.1"/>
</dbReference>
<feature type="transmembrane region" description="Helical" evidence="1">
    <location>
        <begin position="138"/>
        <end position="159"/>
    </location>
</feature>
<dbReference type="InterPro" id="IPR005625">
    <property type="entry name" value="PepSY-ass_TM"/>
</dbReference>